<protein>
    <recommendedName>
        <fullName evidence="4">Solute carrier family 40 protein</fullName>
    </recommendedName>
</protein>
<organism evidence="2 3">
    <name type="scientific">Prorocentrum cordatum</name>
    <dbReference type="NCBI Taxonomy" id="2364126"/>
    <lineage>
        <taxon>Eukaryota</taxon>
        <taxon>Sar</taxon>
        <taxon>Alveolata</taxon>
        <taxon>Dinophyceae</taxon>
        <taxon>Prorocentrales</taxon>
        <taxon>Prorocentraceae</taxon>
        <taxon>Prorocentrum</taxon>
    </lineage>
</organism>
<evidence type="ECO:0000313" key="3">
    <source>
        <dbReference type="Proteomes" id="UP001189429"/>
    </source>
</evidence>
<name>A0ABN9WDA1_9DINO</name>
<evidence type="ECO:0000313" key="2">
    <source>
        <dbReference type="EMBL" id="CAK0882745.1"/>
    </source>
</evidence>
<evidence type="ECO:0008006" key="4">
    <source>
        <dbReference type="Google" id="ProtNLM"/>
    </source>
</evidence>
<sequence>MLLAPGAALLLKLVGAIRPTAAVLLLEKVVSDSMRTLGGTTMTTSCFSDLFQGKAYTAALGQLTSATGLGIVGAPLLASALMAGSGSARRAYAASAALAAVHLAMGCALLEETLHLGPKRRVALPAGEPEAAGSAQAPAAAAEPILKPVWRFLRMFTETPRLRLCACLFTLHCMLEGKVLQDQVSILQLKLSWDTDWRSRWTSGLGIAILSGGQVSRGLLERCGEHGLTTLCHASSLGAFLALRGASFWSALTLLVVGQQRRMAVASWLLAEATRVGIGRGETIGYLASLRAVCEAASALAYGVAYRRCAARGRPFHAGVGGFS</sequence>
<feature type="signal peptide" evidence="1">
    <location>
        <begin position="1"/>
        <end position="22"/>
    </location>
</feature>
<dbReference type="Proteomes" id="UP001189429">
    <property type="component" value="Unassembled WGS sequence"/>
</dbReference>
<comment type="caution">
    <text evidence="2">The sequence shown here is derived from an EMBL/GenBank/DDBJ whole genome shotgun (WGS) entry which is preliminary data.</text>
</comment>
<keyword evidence="3" id="KW-1185">Reference proteome</keyword>
<dbReference type="InterPro" id="IPR036259">
    <property type="entry name" value="MFS_trans_sf"/>
</dbReference>
<reference evidence="2" key="1">
    <citation type="submission" date="2023-10" db="EMBL/GenBank/DDBJ databases">
        <authorList>
            <person name="Chen Y."/>
            <person name="Shah S."/>
            <person name="Dougan E. K."/>
            <person name="Thang M."/>
            <person name="Chan C."/>
        </authorList>
    </citation>
    <scope>NUCLEOTIDE SEQUENCE [LARGE SCALE GENOMIC DNA]</scope>
</reference>
<dbReference type="SUPFAM" id="SSF103473">
    <property type="entry name" value="MFS general substrate transporter"/>
    <property type="match status" value="1"/>
</dbReference>
<proteinExistence type="predicted"/>
<keyword evidence="1" id="KW-0732">Signal</keyword>
<feature type="chain" id="PRO_5046335996" description="Solute carrier family 40 protein" evidence="1">
    <location>
        <begin position="23"/>
        <end position="324"/>
    </location>
</feature>
<evidence type="ECO:0000256" key="1">
    <source>
        <dbReference type="SAM" id="SignalP"/>
    </source>
</evidence>
<dbReference type="Gene3D" id="1.20.1250.20">
    <property type="entry name" value="MFS general substrate transporter like domains"/>
    <property type="match status" value="1"/>
</dbReference>
<dbReference type="EMBL" id="CAUYUJ010018332">
    <property type="protein sequence ID" value="CAK0882745.1"/>
    <property type="molecule type" value="Genomic_DNA"/>
</dbReference>
<gene>
    <name evidence="2" type="ORF">PCOR1329_LOCUS65169</name>
</gene>
<accession>A0ABN9WDA1</accession>